<dbReference type="GO" id="GO:0003887">
    <property type="term" value="F:DNA-directed DNA polymerase activity"/>
    <property type="evidence" value="ECO:0007669"/>
    <property type="project" value="UniProtKB-KW"/>
</dbReference>
<comment type="catalytic activity">
    <reaction evidence="9 10">
        <text>DNA(n) + a 2'-deoxyribonucleoside 5'-triphosphate = DNA(n+1) + diphosphate</text>
        <dbReference type="Rhea" id="RHEA:22508"/>
        <dbReference type="Rhea" id="RHEA-COMP:17339"/>
        <dbReference type="Rhea" id="RHEA-COMP:17340"/>
        <dbReference type="ChEBI" id="CHEBI:33019"/>
        <dbReference type="ChEBI" id="CHEBI:61560"/>
        <dbReference type="ChEBI" id="CHEBI:173112"/>
        <dbReference type="EC" id="2.7.7.7"/>
    </reaction>
</comment>
<dbReference type="EC" id="2.7.7.7" evidence="10"/>
<dbReference type="InterPro" id="IPR012337">
    <property type="entry name" value="RNaseH-like_sf"/>
</dbReference>
<dbReference type="InterPro" id="IPR004868">
    <property type="entry name" value="DNA-dir_DNA_pol_B_mt/vir"/>
</dbReference>
<evidence type="ECO:0000256" key="10">
    <source>
        <dbReference type="RuleBase" id="RU000442"/>
    </source>
</evidence>
<evidence type="ECO:0000313" key="12">
    <source>
        <dbReference type="EMBL" id="AVX51674.1"/>
    </source>
</evidence>
<keyword evidence="5 10" id="KW-0235">DNA replication</keyword>
<evidence type="ECO:0000259" key="11">
    <source>
        <dbReference type="Pfam" id="PF03175"/>
    </source>
</evidence>
<dbReference type="Gene3D" id="3.30.420.10">
    <property type="entry name" value="Ribonuclease H-like superfamily/Ribonuclease H"/>
    <property type="match status" value="1"/>
</dbReference>
<name>A0A2R4PI82_9ASCO</name>
<keyword evidence="6 10" id="KW-0239">DNA-directed DNA polymerase</keyword>
<dbReference type="SMART" id="SM00486">
    <property type="entry name" value="POLBc"/>
    <property type="match status" value="1"/>
</dbReference>
<keyword evidence="8" id="KW-0539">Nucleus</keyword>
<dbReference type="Pfam" id="PF03175">
    <property type="entry name" value="DNA_pol_B_2"/>
    <property type="match status" value="1"/>
</dbReference>
<dbReference type="GO" id="GO:0000166">
    <property type="term" value="F:nucleotide binding"/>
    <property type="evidence" value="ECO:0007669"/>
    <property type="project" value="InterPro"/>
</dbReference>
<dbReference type="AlphaFoldDB" id="A0A2R4PI82"/>
<dbReference type="InterPro" id="IPR006172">
    <property type="entry name" value="DNA-dir_DNA_pol_B"/>
</dbReference>
<protein>
    <recommendedName>
        <fullName evidence="10">DNA polymerase</fullName>
        <ecNumber evidence="10">2.7.7.7</ecNumber>
    </recommendedName>
</protein>
<dbReference type="Gene3D" id="3.30.1770.10">
    <property type="entry name" value="TPR 1 domain of DNA polymerase"/>
    <property type="match status" value="1"/>
</dbReference>
<organism evidence="12">
    <name type="scientific">Komagataella phaffii</name>
    <dbReference type="NCBI Taxonomy" id="460519"/>
    <lineage>
        <taxon>Eukaryota</taxon>
        <taxon>Fungi</taxon>
        <taxon>Dikarya</taxon>
        <taxon>Ascomycota</taxon>
        <taxon>Saccharomycotina</taxon>
        <taxon>Pichiomycetes</taxon>
        <taxon>Pichiales</taxon>
        <taxon>Pichiaceae</taxon>
        <taxon>Komagataella</taxon>
    </lineage>
</organism>
<evidence type="ECO:0000256" key="7">
    <source>
        <dbReference type="ARBA" id="ARBA00023125"/>
    </source>
</evidence>
<evidence type="ECO:0000256" key="1">
    <source>
        <dbReference type="ARBA" id="ARBA00004123"/>
    </source>
</evidence>
<comment type="similarity">
    <text evidence="2 10">Belongs to the DNA polymerase type-B family.</text>
</comment>
<evidence type="ECO:0000256" key="5">
    <source>
        <dbReference type="ARBA" id="ARBA00022705"/>
    </source>
</evidence>
<dbReference type="PANTHER" id="PTHR33568">
    <property type="entry name" value="DNA POLYMERASE"/>
    <property type="match status" value="1"/>
</dbReference>
<evidence type="ECO:0000256" key="6">
    <source>
        <dbReference type="ARBA" id="ARBA00022932"/>
    </source>
</evidence>
<dbReference type="PRINTS" id="PR00106">
    <property type="entry name" value="DNAPOLB"/>
</dbReference>
<keyword evidence="12" id="KW-0614">Plasmid</keyword>
<evidence type="ECO:0000256" key="9">
    <source>
        <dbReference type="ARBA" id="ARBA00049244"/>
    </source>
</evidence>
<comment type="subcellular location">
    <subcellularLocation>
        <location evidence="1">Nucleus</location>
    </subcellularLocation>
</comment>
<evidence type="ECO:0000256" key="4">
    <source>
        <dbReference type="ARBA" id="ARBA00022695"/>
    </source>
</evidence>
<dbReference type="GO" id="GO:0006260">
    <property type="term" value="P:DNA replication"/>
    <property type="evidence" value="ECO:0007669"/>
    <property type="project" value="UniProtKB-KW"/>
</dbReference>
<dbReference type="SUPFAM" id="SSF56672">
    <property type="entry name" value="DNA/RNA polymerases"/>
    <property type="match status" value="1"/>
</dbReference>
<proteinExistence type="inferred from homology"/>
<dbReference type="InterPro" id="IPR043502">
    <property type="entry name" value="DNA/RNA_pol_sf"/>
</dbReference>
<dbReference type="InterPro" id="IPR036397">
    <property type="entry name" value="RNaseH_sf"/>
</dbReference>
<dbReference type="SUPFAM" id="SSF53098">
    <property type="entry name" value="Ribonuclease H-like"/>
    <property type="match status" value="1"/>
</dbReference>
<dbReference type="PANTHER" id="PTHR33568:SF3">
    <property type="entry name" value="DNA-DIRECTED DNA POLYMERASE"/>
    <property type="match status" value="1"/>
</dbReference>
<feature type="domain" description="DNA-directed DNA polymerase family B mitochondria/virus" evidence="11">
    <location>
        <begin position="418"/>
        <end position="869"/>
    </location>
</feature>
<dbReference type="GO" id="GO:0005634">
    <property type="term" value="C:nucleus"/>
    <property type="evidence" value="ECO:0007669"/>
    <property type="project" value="UniProtKB-SubCell"/>
</dbReference>
<reference evidence="12" key="1">
    <citation type="journal article" date="2016" name="J. Biotechnol.">
        <title>Refined Pichia pastoris reference genome sequence.</title>
        <authorList>
            <person name="Sturmberger L."/>
            <person name="Chappell T."/>
            <person name="Geier M."/>
            <person name="Krainer F."/>
            <person name="Day K.J."/>
            <person name="Vide U."/>
            <person name="Trstenjak S."/>
            <person name="Schiefer A."/>
            <person name="Richardson T."/>
            <person name="Soriaga L."/>
            <person name="Darnhofer B."/>
            <person name="Birner-Gruenberger R."/>
            <person name="Glick B.S."/>
            <person name="Tolstorukov I."/>
            <person name="Cregg J."/>
            <person name="Madden K."/>
            <person name="Glieder A."/>
        </authorList>
    </citation>
    <scope>NUCLEOTIDE SEQUENCE</scope>
    <source>
        <strain evidence="12">CBS 7435</strain>
        <plasmid evidence="12">unnamed</plasmid>
    </source>
</reference>
<evidence type="ECO:0000256" key="3">
    <source>
        <dbReference type="ARBA" id="ARBA00022679"/>
    </source>
</evidence>
<dbReference type="Gene3D" id="1.10.287.690">
    <property type="entry name" value="Helix hairpin bin"/>
    <property type="match status" value="1"/>
</dbReference>
<dbReference type="Gene3D" id="3.90.1600.10">
    <property type="entry name" value="Palm domain of DNA polymerase"/>
    <property type="match status" value="1"/>
</dbReference>
<dbReference type="Gene3D" id="4.10.80.20">
    <property type="entry name" value="DNA polymerase, domain 5"/>
    <property type="match status" value="1"/>
</dbReference>
<dbReference type="InterPro" id="IPR023211">
    <property type="entry name" value="DNA_pol_palm_dom_sf"/>
</dbReference>
<geneLocation type="plasmid" evidence="12">
    <name>unnamed</name>
</geneLocation>
<accession>A0A2R4PI82</accession>
<keyword evidence="4 10" id="KW-0548">Nucleotidyltransferase</keyword>
<dbReference type="EMBL" id="MG491503">
    <property type="protein sequence ID" value="AVX51674.1"/>
    <property type="molecule type" value="Genomic_DNA"/>
</dbReference>
<keyword evidence="3 10" id="KW-0808">Transferase</keyword>
<keyword evidence="7 10" id="KW-0238">DNA-binding</keyword>
<sequence>MEYKDNYNRALEILHQQFTESVFNSFPVELKYNLIEEKRRLLDFEWQEQNLKEHDKRKAQARALGREMAAHKKPDRIGQDPLGPYTRYKSVSISIEESSEFIEPEPVASSGVNFHCFRKETLLGLKDRVIQAVNEAASYKDTSRHPVSYMYFKMYNNGKACASTRAVSVSADKFEEQLDHLFEDYERVVGLINNNVYGYESLFSNESNIYTSFFMKALYFPSPKSILYWGKNLPKILPLGIFKLFTANDTSIDCIIQCSRFLDSKTNFDKLNDIIQHFNNKVCILTPQHYVLDINEIRSYSDLRLHHDSPIKSFSVIDPDIKYLLMYKEHVGVLYDFKESRRAVRVTKFNPLSKYSKTTRVTVCFDIEAYFDPENDSGHTNIPYLCCACFVYDSSIGNVLEFEGRDCVAQMIEYVIEICRELKIKNIELIAHNGGAYDFHYILSSMYDPSRVKNILIRNNSFISFTFTHENVLFNVKDSYSFLLCSLSNAAKAFLDNNHDFRKTDFPHHEVRTKEDLERTYRRWRSVDTIIDTSVEKEKLLISSHHVINYDNDNVSRRLIDWSKEYCCNDVIVLAKVWLEFKNAVFDIFNSKVVDQTLTLAGLSFRLFQAHLDQGIILKHPRKEDYMNMRASLIGGRCISLNGIYENILCLDVKSLYPAAMAFYDQPYGSFSRVHDRHKDELGIYHVSVKPQYKKHSSNFFPIRFNDKVTYDNYSSVEYTAWYTSVDIDIGISEGHDISYLPFDEEGHVGYSWRGKDKIFKKYIQNTLYKLKLKYEVEDNKVKRQVIKIIMNSLWGKFAQKWVNTKYSIKHEFDINFEEAEAYKIWDTEFMLLKEFEEGEFASKPIQNGVFTLSWARHHMKLIWDASTKPGTECIYSDTDSIFIRQEDFNVNSMFELNNETVKVLGSDVGQLELECVFNRLLCVGKKQYMGFYKYFDSENNIKLGEKKRFKGIPANYISPDLYVHLLKGKDKTAQIKFLKFRREWGSVKGYIESKNVKAT</sequence>
<dbReference type="PROSITE" id="PS00116">
    <property type="entry name" value="DNA_POLYMERASE_B"/>
    <property type="match status" value="1"/>
</dbReference>
<dbReference type="GO" id="GO:0003677">
    <property type="term" value="F:DNA binding"/>
    <property type="evidence" value="ECO:0007669"/>
    <property type="project" value="UniProtKB-KW"/>
</dbReference>
<reference evidence="12" key="2">
    <citation type="submission" date="2017-11" db="EMBL/GenBank/DDBJ databases">
        <authorList>
            <person name="Han C.G."/>
        </authorList>
    </citation>
    <scope>NUCLEOTIDE SEQUENCE</scope>
    <source>
        <strain evidence="12">CBS 7435</strain>
        <plasmid evidence="12">unnamed</plasmid>
    </source>
</reference>
<dbReference type="InterPro" id="IPR017964">
    <property type="entry name" value="DNA-dir_DNA_pol_B_CS"/>
</dbReference>
<evidence type="ECO:0000256" key="8">
    <source>
        <dbReference type="ARBA" id="ARBA00023242"/>
    </source>
</evidence>
<evidence type="ECO:0000256" key="2">
    <source>
        <dbReference type="ARBA" id="ARBA00005755"/>
    </source>
</evidence>